<dbReference type="GO" id="GO:0043023">
    <property type="term" value="F:ribosomal large subunit binding"/>
    <property type="evidence" value="ECO:0007669"/>
    <property type="project" value="TreeGrafter"/>
</dbReference>
<evidence type="ECO:0000313" key="3">
    <source>
        <dbReference type="EMBL" id="RDB06156.1"/>
    </source>
</evidence>
<reference evidence="3 4" key="1">
    <citation type="submission" date="2018-07" db="EMBL/GenBank/DDBJ databases">
        <title>Genome analysis of Runella aurantiaca.</title>
        <authorList>
            <person name="Yang X."/>
        </authorList>
    </citation>
    <scope>NUCLEOTIDE SEQUENCE [LARGE SCALE GENOMIC DNA]</scope>
    <source>
        <strain evidence="3 4">YX9</strain>
    </source>
</reference>
<sequence>MHQNYHFLRHLTEALRQEATGLKFMECFSQEKDELVIILAHARGKNNYYRPFFIRATLRPDFACLNFPEDFNRARQNSADLFENLYDLAVIDVRQFKNERAFGLVLENNYTVVFKLFGNRSNAVVFQGDEVIDLFHNRLVSDNNLHLSELDREIDQTWEAYQAANYDHRKVFPTFGKEINAYLAEQFDAISAQASEQRWQIIQETLNLLSRPAFKISLWHHQPTLTLVALGEVMREHSSAIAALNDFYTTYNRVGVIAKEKGDALKILQKRIQRTEHYLEEAFQKLLGIDGEVKNEEIGHILMANLHQIPERAERVTLFDFYRNQDIEIKLKPDLTPQRNAETYYRKSKNERIEIEKLQENIALREGELEELKNHVSTIEEFESLKLLRKYLKTNNLLSDAPILSPTQLFKHTEFEGYVILIGKNAKNNDLLTKKYAYKEDLWLHARDVAGSHVVVKYKAGKKFPNSVIERAAQIAAWYSKRRNETLCPVIVTPKKYVRKPKGLPEGEVILDKEEVVMIEPKGM</sequence>
<dbReference type="Gene3D" id="2.30.310.10">
    <property type="entry name" value="ibrinogen binding protein from staphylococcus aureus domain"/>
    <property type="match status" value="1"/>
</dbReference>
<gene>
    <name evidence="3" type="ORF">DVG78_10005</name>
</gene>
<feature type="coiled-coil region" evidence="1">
    <location>
        <begin position="341"/>
        <end position="375"/>
    </location>
</feature>
<dbReference type="PANTHER" id="PTHR15239">
    <property type="entry name" value="NUCLEAR EXPORT MEDIATOR FACTOR NEMF"/>
    <property type="match status" value="1"/>
</dbReference>
<keyword evidence="1" id="KW-0175">Coiled coil</keyword>
<evidence type="ECO:0000313" key="4">
    <source>
        <dbReference type="Proteomes" id="UP000253141"/>
    </source>
</evidence>
<dbReference type="GO" id="GO:0000049">
    <property type="term" value="F:tRNA binding"/>
    <property type="evidence" value="ECO:0007669"/>
    <property type="project" value="TreeGrafter"/>
</dbReference>
<proteinExistence type="predicted"/>
<dbReference type="EMBL" id="QPIW01000006">
    <property type="protein sequence ID" value="RDB06156.1"/>
    <property type="molecule type" value="Genomic_DNA"/>
</dbReference>
<evidence type="ECO:0000259" key="2">
    <source>
        <dbReference type="Pfam" id="PF05670"/>
    </source>
</evidence>
<accession>A0A369IHP2</accession>
<protein>
    <submittedName>
        <fullName evidence="3">DUF814 domain-containing protein</fullName>
    </submittedName>
</protein>
<dbReference type="PANTHER" id="PTHR15239:SF6">
    <property type="entry name" value="RIBOSOME QUALITY CONTROL COMPLEX SUBUNIT NEMF"/>
    <property type="match status" value="1"/>
</dbReference>
<dbReference type="Proteomes" id="UP000253141">
    <property type="component" value="Unassembled WGS sequence"/>
</dbReference>
<feature type="domain" description="NFACT RNA-binding" evidence="2">
    <location>
        <begin position="414"/>
        <end position="511"/>
    </location>
</feature>
<evidence type="ECO:0000256" key="1">
    <source>
        <dbReference type="SAM" id="Coils"/>
    </source>
</evidence>
<dbReference type="Pfam" id="PF05833">
    <property type="entry name" value="NFACT_N"/>
    <property type="match status" value="1"/>
</dbReference>
<dbReference type="InterPro" id="IPR008532">
    <property type="entry name" value="NFACT_RNA-bd"/>
</dbReference>
<dbReference type="AlphaFoldDB" id="A0A369IHP2"/>
<dbReference type="Pfam" id="PF05670">
    <property type="entry name" value="NFACT-R_1"/>
    <property type="match status" value="1"/>
</dbReference>
<comment type="caution">
    <text evidence="3">The sequence shown here is derived from an EMBL/GenBank/DDBJ whole genome shotgun (WGS) entry which is preliminary data.</text>
</comment>
<dbReference type="OrthoDB" id="9766163at2"/>
<organism evidence="3 4">
    <name type="scientific">Runella aurantiaca</name>
    <dbReference type="NCBI Taxonomy" id="2282308"/>
    <lineage>
        <taxon>Bacteria</taxon>
        <taxon>Pseudomonadati</taxon>
        <taxon>Bacteroidota</taxon>
        <taxon>Cytophagia</taxon>
        <taxon>Cytophagales</taxon>
        <taxon>Spirosomataceae</taxon>
        <taxon>Runella</taxon>
    </lineage>
</organism>
<dbReference type="RefSeq" id="WP_114460940.1">
    <property type="nucleotide sequence ID" value="NZ_QPIW01000006.1"/>
</dbReference>
<keyword evidence="4" id="KW-1185">Reference proteome</keyword>
<dbReference type="GO" id="GO:1990112">
    <property type="term" value="C:RQC complex"/>
    <property type="evidence" value="ECO:0007669"/>
    <property type="project" value="TreeGrafter"/>
</dbReference>
<dbReference type="GO" id="GO:0072344">
    <property type="term" value="P:rescue of stalled ribosome"/>
    <property type="evidence" value="ECO:0007669"/>
    <property type="project" value="TreeGrafter"/>
</dbReference>
<dbReference type="InterPro" id="IPR051608">
    <property type="entry name" value="RQC_Subunit_NEMF"/>
</dbReference>
<name>A0A369IHP2_9BACT</name>